<keyword evidence="7" id="KW-0255">Endonuclease</keyword>
<dbReference type="CDD" id="cd17254">
    <property type="entry name" value="RMtype1_S_FclI-TRD1-CR1_like"/>
    <property type="match status" value="1"/>
</dbReference>
<name>A0A6N7R0P7_9BACI</name>
<comment type="caution">
    <text evidence="7">The sequence shown here is derived from an EMBL/GenBank/DDBJ whole genome shotgun (WGS) entry which is preliminary data.</text>
</comment>
<dbReference type="SUPFAM" id="SSF116734">
    <property type="entry name" value="DNA methylase specificity domain"/>
    <property type="match status" value="2"/>
</dbReference>
<dbReference type="PANTHER" id="PTHR43140">
    <property type="entry name" value="TYPE-1 RESTRICTION ENZYME ECOKI SPECIFICITY PROTEIN"/>
    <property type="match status" value="1"/>
</dbReference>
<dbReference type="RefSeq" id="WP_153835313.1">
    <property type="nucleotide sequence ID" value="NZ_JBHUMW010000076.1"/>
</dbReference>
<evidence type="ECO:0000259" key="6">
    <source>
        <dbReference type="Pfam" id="PF01420"/>
    </source>
</evidence>
<dbReference type="PANTHER" id="PTHR43140:SF1">
    <property type="entry name" value="TYPE I RESTRICTION ENZYME ECOKI SPECIFICITY SUBUNIT"/>
    <property type="match status" value="1"/>
</dbReference>
<dbReference type="GO" id="GO:0004519">
    <property type="term" value="F:endonuclease activity"/>
    <property type="evidence" value="ECO:0007669"/>
    <property type="project" value="UniProtKB-KW"/>
</dbReference>
<evidence type="ECO:0000256" key="4">
    <source>
        <dbReference type="ARBA" id="ARBA00038652"/>
    </source>
</evidence>
<dbReference type="Gene3D" id="3.90.220.20">
    <property type="entry name" value="DNA methylase specificity domains"/>
    <property type="match status" value="2"/>
</dbReference>
<dbReference type="Gene3D" id="1.10.287.1120">
    <property type="entry name" value="Bipartite methylase S protein"/>
    <property type="match status" value="1"/>
</dbReference>
<reference evidence="7 8" key="1">
    <citation type="submission" date="2019-10" db="EMBL/GenBank/DDBJ databases">
        <title>Gracilibacillus salitolerans sp. nov., a moderate halophile isolated from a saline soil in northwest China.</title>
        <authorList>
            <person name="Gan L."/>
        </authorList>
    </citation>
    <scope>NUCLEOTIDE SEQUENCE [LARGE SCALE GENOMIC DNA]</scope>
    <source>
        <strain evidence="7 8">TP2-8</strain>
    </source>
</reference>
<dbReference type="InterPro" id="IPR000055">
    <property type="entry name" value="Restrct_endonuc_typeI_TRD"/>
</dbReference>
<keyword evidence="8" id="KW-1185">Reference proteome</keyword>
<dbReference type="Pfam" id="PF01420">
    <property type="entry name" value="Methylase_S"/>
    <property type="match status" value="1"/>
</dbReference>
<keyword evidence="2" id="KW-0680">Restriction system</keyword>
<feature type="domain" description="Type I restriction modification DNA specificity" evidence="6">
    <location>
        <begin position="17"/>
        <end position="186"/>
    </location>
</feature>
<dbReference type="Proteomes" id="UP000435187">
    <property type="component" value="Unassembled WGS sequence"/>
</dbReference>
<evidence type="ECO:0000313" key="8">
    <source>
        <dbReference type="Proteomes" id="UP000435187"/>
    </source>
</evidence>
<keyword evidence="7" id="KW-0540">Nuclease</keyword>
<dbReference type="GO" id="GO:0009307">
    <property type="term" value="P:DNA restriction-modification system"/>
    <property type="evidence" value="ECO:0007669"/>
    <property type="project" value="UniProtKB-KW"/>
</dbReference>
<dbReference type="InterPro" id="IPR051212">
    <property type="entry name" value="Type-I_RE_S_subunit"/>
</dbReference>
<dbReference type="EMBL" id="WJEE01000018">
    <property type="protein sequence ID" value="MRI66630.1"/>
    <property type="molecule type" value="Genomic_DNA"/>
</dbReference>
<feature type="coiled-coil region" evidence="5">
    <location>
        <begin position="376"/>
        <end position="403"/>
    </location>
</feature>
<comment type="similarity">
    <text evidence="1">Belongs to the type-I restriction system S methylase family.</text>
</comment>
<sequence length="416" mass="48789">MTKEKVDIDASWFGAIPETWSITKVKWLGRFINGYAFKPEDWGNEGLPIIRIQNLTDPEKESNHFNGDLDDKYLVTKGDYLISWSATLDVFKWEKENAYLNQHIFKVTLNRENIEYKYFYWLAKVFMEEMNSSKHGSTMQHVTKSVFDNFKVPLPPRDVQLIIANFLDEKVSEIDSIVENTKQSIKELKKYKQSLITETVTKGLDPNVEMKDSWIEWVEKIPKHWEINYLNQYFTQHKFKNEGLKENNLLSLSYGKIIRKNINTTDGLLPQSFENYNIIDNGDIVLRLTDLQNDKKSLRVGLATERGIITSAYITLRKTYKIDTNYIYYYLHSFDIYKGFYGLGSGVRQGLTYDGLKRLQILHPPLHEQEEISGYLNDKASQIDELIKKKEELLVELESYKKSLIYEYITGKKEVI</sequence>
<keyword evidence="3" id="KW-0238">DNA-binding</keyword>
<gene>
    <name evidence="7" type="ORF">GH885_09750</name>
</gene>
<keyword evidence="7" id="KW-0378">Hydrolase</keyword>
<protein>
    <submittedName>
        <fullName evidence="7">Restriction endonuclease subunit S</fullName>
    </submittedName>
</protein>
<evidence type="ECO:0000256" key="2">
    <source>
        <dbReference type="ARBA" id="ARBA00022747"/>
    </source>
</evidence>
<dbReference type="InterPro" id="IPR044946">
    <property type="entry name" value="Restrct_endonuc_typeI_TRD_sf"/>
</dbReference>
<evidence type="ECO:0000256" key="5">
    <source>
        <dbReference type="SAM" id="Coils"/>
    </source>
</evidence>
<keyword evidence="5" id="KW-0175">Coiled coil</keyword>
<dbReference type="GO" id="GO:0003677">
    <property type="term" value="F:DNA binding"/>
    <property type="evidence" value="ECO:0007669"/>
    <property type="project" value="UniProtKB-KW"/>
</dbReference>
<organism evidence="7 8">
    <name type="scientific">Gracilibacillus thailandensis</name>
    <dbReference type="NCBI Taxonomy" id="563735"/>
    <lineage>
        <taxon>Bacteria</taxon>
        <taxon>Bacillati</taxon>
        <taxon>Bacillota</taxon>
        <taxon>Bacilli</taxon>
        <taxon>Bacillales</taxon>
        <taxon>Bacillaceae</taxon>
        <taxon>Gracilibacillus</taxon>
    </lineage>
</organism>
<evidence type="ECO:0000256" key="1">
    <source>
        <dbReference type="ARBA" id="ARBA00010923"/>
    </source>
</evidence>
<accession>A0A6N7R0P7</accession>
<evidence type="ECO:0000313" key="7">
    <source>
        <dbReference type="EMBL" id="MRI66630.1"/>
    </source>
</evidence>
<proteinExistence type="inferred from homology"/>
<dbReference type="AlphaFoldDB" id="A0A6N7R0P7"/>
<evidence type="ECO:0000256" key="3">
    <source>
        <dbReference type="ARBA" id="ARBA00023125"/>
    </source>
</evidence>
<comment type="subunit">
    <text evidence="4">The methyltransferase is composed of M and S polypeptides.</text>
</comment>